<reference evidence="2" key="1">
    <citation type="submission" date="2022-12" db="EMBL/GenBank/DDBJ databases">
        <title>Draft genome assemblies for two species of Escallonia (Escalloniales).</title>
        <authorList>
            <person name="Chanderbali A."/>
            <person name="Dervinis C."/>
            <person name="Anghel I."/>
            <person name="Soltis D."/>
            <person name="Soltis P."/>
            <person name="Zapata F."/>
        </authorList>
    </citation>
    <scope>NUCLEOTIDE SEQUENCE</scope>
    <source>
        <strain evidence="2">UCBG92.1500</strain>
        <tissue evidence="2">Leaf</tissue>
    </source>
</reference>
<keyword evidence="3" id="KW-1185">Reference proteome</keyword>
<sequence>MVESDGVSTLSLSKGGDFNYQHSHDDPISVEDSGRVPINSQRGNDNPMGVEDSGRYVPHSGSIPLDLNVLGLTLTDTTGNLPDLGTDKTCICQFNFSDFDAAHDASAPNSIELLRW</sequence>
<dbReference type="Gene3D" id="3.30.420.10">
    <property type="entry name" value="Ribonuclease H-like superfamily/Ribonuclease H"/>
    <property type="match status" value="1"/>
</dbReference>
<organism evidence="2 3">
    <name type="scientific">Escallonia rubra</name>
    <dbReference type="NCBI Taxonomy" id="112253"/>
    <lineage>
        <taxon>Eukaryota</taxon>
        <taxon>Viridiplantae</taxon>
        <taxon>Streptophyta</taxon>
        <taxon>Embryophyta</taxon>
        <taxon>Tracheophyta</taxon>
        <taxon>Spermatophyta</taxon>
        <taxon>Magnoliopsida</taxon>
        <taxon>eudicotyledons</taxon>
        <taxon>Gunneridae</taxon>
        <taxon>Pentapetalae</taxon>
        <taxon>asterids</taxon>
        <taxon>campanulids</taxon>
        <taxon>Escalloniales</taxon>
        <taxon>Escalloniaceae</taxon>
        <taxon>Escallonia</taxon>
    </lineage>
</organism>
<feature type="compositionally biased region" description="Polar residues" evidence="1">
    <location>
        <begin position="1"/>
        <end position="12"/>
    </location>
</feature>
<dbReference type="InterPro" id="IPR036397">
    <property type="entry name" value="RNaseH_sf"/>
</dbReference>
<evidence type="ECO:0000313" key="2">
    <source>
        <dbReference type="EMBL" id="KAK2969429.1"/>
    </source>
</evidence>
<dbReference type="AlphaFoldDB" id="A0AA88QPZ1"/>
<name>A0AA88QPZ1_9ASTE</name>
<evidence type="ECO:0000256" key="1">
    <source>
        <dbReference type="SAM" id="MobiDB-lite"/>
    </source>
</evidence>
<gene>
    <name evidence="2" type="ORF">RJ640_011799</name>
</gene>
<accession>A0AA88QPZ1</accession>
<dbReference type="GO" id="GO:0003676">
    <property type="term" value="F:nucleic acid binding"/>
    <property type="evidence" value="ECO:0007669"/>
    <property type="project" value="InterPro"/>
</dbReference>
<proteinExistence type="predicted"/>
<comment type="caution">
    <text evidence="2">The sequence shown here is derived from an EMBL/GenBank/DDBJ whole genome shotgun (WGS) entry which is preliminary data.</text>
</comment>
<feature type="region of interest" description="Disordered" evidence="1">
    <location>
        <begin position="1"/>
        <end position="57"/>
    </location>
</feature>
<dbReference type="EMBL" id="JAVXUO010002817">
    <property type="protein sequence ID" value="KAK2969429.1"/>
    <property type="molecule type" value="Genomic_DNA"/>
</dbReference>
<dbReference type="Proteomes" id="UP001187471">
    <property type="component" value="Unassembled WGS sequence"/>
</dbReference>
<evidence type="ECO:0000313" key="3">
    <source>
        <dbReference type="Proteomes" id="UP001187471"/>
    </source>
</evidence>
<protein>
    <submittedName>
        <fullName evidence="2">Uncharacterized protein</fullName>
    </submittedName>
</protein>